<dbReference type="EMBL" id="WBVM01000002">
    <property type="protein sequence ID" value="KAB2809309.1"/>
    <property type="molecule type" value="Genomic_DNA"/>
</dbReference>
<evidence type="ECO:0000256" key="1">
    <source>
        <dbReference type="SAM" id="Coils"/>
    </source>
</evidence>
<comment type="caution">
    <text evidence="2">The sequence shown here is derived from an EMBL/GenBank/DDBJ whole genome shotgun (WGS) entry which is preliminary data.</text>
</comment>
<accession>A0A7J5DVQ9</accession>
<dbReference type="Proteomes" id="UP000449906">
    <property type="component" value="Unassembled WGS sequence"/>
</dbReference>
<dbReference type="RefSeq" id="WP_151581513.1">
    <property type="nucleotide sequence ID" value="NZ_WBVM01000002.1"/>
</dbReference>
<protein>
    <submittedName>
        <fullName evidence="2">Uncharacterized protein</fullName>
    </submittedName>
</protein>
<reference evidence="2 3" key="1">
    <citation type="submission" date="2019-09" db="EMBL/GenBank/DDBJ databases">
        <title>Pimelobacter sp. isolated from Paulinella.</title>
        <authorList>
            <person name="Jeong S.E."/>
        </authorList>
    </citation>
    <scope>NUCLEOTIDE SEQUENCE [LARGE SCALE GENOMIC DNA]</scope>
    <source>
        <strain evidence="2 3">Pch-N</strain>
    </source>
</reference>
<dbReference type="AlphaFoldDB" id="A0A7J5DVQ9"/>
<keyword evidence="1" id="KW-0175">Coiled coil</keyword>
<organism evidence="2 3">
    <name type="scientific">Nocardioides simplex</name>
    <name type="common">Arthrobacter simplex</name>
    <dbReference type="NCBI Taxonomy" id="2045"/>
    <lineage>
        <taxon>Bacteria</taxon>
        <taxon>Bacillati</taxon>
        <taxon>Actinomycetota</taxon>
        <taxon>Actinomycetes</taxon>
        <taxon>Propionibacteriales</taxon>
        <taxon>Nocardioidaceae</taxon>
        <taxon>Pimelobacter</taxon>
    </lineage>
</organism>
<gene>
    <name evidence="2" type="ORF">F9L07_19915</name>
</gene>
<feature type="coiled-coil region" evidence="1">
    <location>
        <begin position="21"/>
        <end position="48"/>
    </location>
</feature>
<evidence type="ECO:0000313" key="3">
    <source>
        <dbReference type="Proteomes" id="UP000449906"/>
    </source>
</evidence>
<sequence>MSTGTTGTTVIDDLANLPERIKASVERLAGLEEAIKKERQQRNELVIEYVDHAGGLPSQAARLIGKAQTQVNRILAGSSED</sequence>
<name>A0A7J5DVQ9_NOCSI</name>
<evidence type="ECO:0000313" key="2">
    <source>
        <dbReference type="EMBL" id="KAB2809309.1"/>
    </source>
</evidence>
<proteinExistence type="predicted"/>